<evidence type="ECO:0000313" key="2">
    <source>
        <dbReference type="Proteomes" id="UP000177382"/>
    </source>
</evidence>
<accession>A0A1F7XJU0</accession>
<evidence type="ECO:0000313" key="1">
    <source>
        <dbReference type="EMBL" id="OGM15311.1"/>
    </source>
</evidence>
<reference evidence="1 2" key="1">
    <citation type="journal article" date="2016" name="Nat. Commun.">
        <title>Thousands of microbial genomes shed light on interconnected biogeochemical processes in an aquifer system.</title>
        <authorList>
            <person name="Anantharaman K."/>
            <person name="Brown C.T."/>
            <person name="Hug L.A."/>
            <person name="Sharon I."/>
            <person name="Castelle C.J."/>
            <person name="Probst A.J."/>
            <person name="Thomas B.C."/>
            <person name="Singh A."/>
            <person name="Wilkins M.J."/>
            <person name="Karaoz U."/>
            <person name="Brodie E.L."/>
            <person name="Williams K.H."/>
            <person name="Hubbard S.S."/>
            <person name="Banfield J.F."/>
        </authorList>
    </citation>
    <scope>NUCLEOTIDE SEQUENCE [LARGE SCALE GENOMIC DNA]</scope>
</reference>
<dbReference type="EMBL" id="MGFX01000006">
    <property type="protein sequence ID" value="OGM15311.1"/>
    <property type="molecule type" value="Genomic_DNA"/>
</dbReference>
<dbReference type="AlphaFoldDB" id="A0A1F7XJU0"/>
<proteinExistence type="predicted"/>
<dbReference type="Proteomes" id="UP000177382">
    <property type="component" value="Unassembled WGS sequence"/>
</dbReference>
<gene>
    <name evidence="1" type="ORF">A2V97_01630</name>
</gene>
<organism evidence="1 2">
    <name type="scientific">Candidatus Woesebacteria bacterium RBG_16_42_24</name>
    <dbReference type="NCBI Taxonomy" id="1802485"/>
    <lineage>
        <taxon>Bacteria</taxon>
        <taxon>Candidatus Woeseibacteriota</taxon>
    </lineage>
</organism>
<sequence length="215" mass="23539">MQKFLAPTLSFLAILGVISSYYFLYSLNKKVESITPQDVQKEEVKKDPTEVVVDECGEECEQKIEEEVAKAISTISASTKTTTAPSTTTTLTKKSTDYITLNGPVSTTSTQWVDIPGVEVYLDLVKDYGSLASASWEGSLKVAHANGQAYARLFDITNGRAVDGSEISTSNNADYKLVSSAPVSFWAGNNLYRLQLKSLNSFEVTFLSGRIKITY</sequence>
<name>A0A1F7XJU0_9BACT</name>
<comment type="caution">
    <text evidence="1">The sequence shown here is derived from an EMBL/GenBank/DDBJ whole genome shotgun (WGS) entry which is preliminary data.</text>
</comment>
<dbReference type="STRING" id="1802485.A2V97_01630"/>
<protein>
    <submittedName>
        <fullName evidence="1">Uncharacterized protein</fullName>
    </submittedName>
</protein>